<keyword evidence="1" id="KW-1133">Transmembrane helix</keyword>
<organism evidence="2 3">
    <name type="scientific">Thermococcus barossii</name>
    <dbReference type="NCBI Taxonomy" id="54077"/>
    <lineage>
        <taxon>Archaea</taxon>
        <taxon>Methanobacteriati</taxon>
        <taxon>Methanobacteriota</taxon>
        <taxon>Thermococci</taxon>
        <taxon>Thermococcales</taxon>
        <taxon>Thermococcaceae</taxon>
        <taxon>Thermococcus</taxon>
    </lineage>
</organism>
<sequence length="188" mass="20910">MMWYTHVVFGVLFYLIAVLFGAPMSLINIGMAAFGALMPDIDHPKSYISTKLPGGTVMPRFVEHRGATHTIEAAFLITALVGGLAYWITDSYWPGMAFFLGYISHLFADTLTVSGIKWSRFSSFHPRGKIRTGTRGEGLVLILVTFTTLVLFAYLLLPEETSRNLGWVMLMALIATFAIIGKKLKRLK</sequence>
<evidence type="ECO:0000313" key="3">
    <source>
        <dbReference type="Proteomes" id="UP000250272"/>
    </source>
</evidence>
<dbReference type="Proteomes" id="UP000250272">
    <property type="component" value="Chromosome"/>
</dbReference>
<feature type="transmembrane region" description="Helical" evidence="1">
    <location>
        <begin position="95"/>
        <end position="118"/>
    </location>
</feature>
<dbReference type="PANTHER" id="PTHR35531">
    <property type="entry name" value="INNER MEMBRANE PROTEIN YBCI-RELATED"/>
    <property type="match status" value="1"/>
</dbReference>
<accession>A0A2Z2MF82</accession>
<dbReference type="AlphaFoldDB" id="A0A2Z2MF82"/>
<feature type="transmembrane region" description="Helical" evidence="1">
    <location>
        <begin position="164"/>
        <end position="181"/>
    </location>
</feature>
<evidence type="ECO:0000313" key="2">
    <source>
        <dbReference type="EMBL" id="ASJ05300.1"/>
    </source>
</evidence>
<name>A0A2Z2MF82_9EURY</name>
<dbReference type="RefSeq" id="WP_088865303.1">
    <property type="nucleotide sequence ID" value="NZ_CP015101.1"/>
</dbReference>
<dbReference type="GeneID" id="33326704"/>
<dbReference type="PANTHER" id="PTHR35531:SF1">
    <property type="entry name" value="INNER MEMBRANE PROTEIN YBCI-RELATED"/>
    <property type="match status" value="1"/>
</dbReference>
<protein>
    <recommendedName>
        <fullName evidence="4">Hydrolase</fullName>
    </recommendedName>
</protein>
<dbReference type="Pfam" id="PF04307">
    <property type="entry name" value="YdjM"/>
    <property type="match status" value="1"/>
</dbReference>
<dbReference type="InterPro" id="IPR007404">
    <property type="entry name" value="YdjM-like"/>
</dbReference>
<feature type="transmembrane region" description="Helical" evidence="1">
    <location>
        <begin position="70"/>
        <end position="89"/>
    </location>
</feature>
<dbReference type="OrthoDB" id="118042at2157"/>
<evidence type="ECO:0000256" key="1">
    <source>
        <dbReference type="SAM" id="Phobius"/>
    </source>
</evidence>
<proteinExistence type="predicted"/>
<gene>
    <name evidence="2" type="ORF">A3L01_07965</name>
</gene>
<dbReference type="EMBL" id="CP015101">
    <property type="protein sequence ID" value="ASJ05300.1"/>
    <property type="molecule type" value="Genomic_DNA"/>
</dbReference>
<feature type="transmembrane region" description="Helical" evidence="1">
    <location>
        <begin position="139"/>
        <end position="158"/>
    </location>
</feature>
<feature type="transmembrane region" description="Helical" evidence="1">
    <location>
        <begin position="12"/>
        <end position="37"/>
    </location>
</feature>
<dbReference type="KEGG" id="tbs:A3L01_07965"/>
<keyword evidence="1" id="KW-0812">Transmembrane</keyword>
<reference evidence="2 3" key="1">
    <citation type="submission" date="2016-04" db="EMBL/GenBank/DDBJ databases">
        <title>Complete genome sequence of Thermococcus barossii type strain SHCK-94.</title>
        <authorList>
            <person name="Oger P.M."/>
        </authorList>
    </citation>
    <scope>NUCLEOTIDE SEQUENCE [LARGE SCALE GENOMIC DNA]</scope>
    <source>
        <strain evidence="2 3">SHCK-94</strain>
    </source>
</reference>
<keyword evidence="1" id="KW-0472">Membrane</keyword>
<evidence type="ECO:0008006" key="4">
    <source>
        <dbReference type="Google" id="ProtNLM"/>
    </source>
</evidence>
<keyword evidence="3" id="KW-1185">Reference proteome</keyword>